<evidence type="ECO:0000256" key="1">
    <source>
        <dbReference type="SAM" id="MobiDB-lite"/>
    </source>
</evidence>
<feature type="region of interest" description="Disordered" evidence="1">
    <location>
        <begin position="28"/>
        <end position="48"/>
    </location>
</feature>
<evidence type="ECO:0008006" key="5">
    <source>
        <dbReference type="Google" id="ProtNLM"/>
    </source>
</evidence>
<evidence type="ECO:0000313" key="4">
    <source>
        <dbReference type="Proteomes" id="UP000319004"/>
    </source>
</evidence>
<dbReference type="AlphaFoldDB" id="A0A518I102"/>
<proteinExistence type="predicted"/>
<organism evidence="3 4">
    <name type="scientific">Stieleria neptunia</name>
    <dbReference type="NCBI Taxonomy" id="2527979"/>
    <lineage>
        <taxon>Bacteria</taxon>
        <taxon>Pseudomonadati</taxon>
        <taxon>Planctomycetota</taxon>
        <taxon>Planctomycetia</taxon>
        <taxon>Pirellulales</taxon>
        <taxon>Pirellulaceae</taxon>
        <taxon>Stieleria</taxon>
    </lineage>
</organism>
<protein>
    <recommendedName>
        <fullName evidence="5">Lipoprotein</fullName>
    </recommendedName>
</protein>
<keyword evidence="2" id="KW-0732">Signal</keyword>
<keyword evidence="4" id="KW-1185">Reference proteome</keyword>
<dbReference type="EMBL" id="CP037423">
    <property type="protein sequence ID" value="QDV46761.1"/>
    <property type="molecule type" value="Genomic_DNA"/>
</dbReference>
<name>A0A518I102_9BACT</name>
<dbReference type="KEGG" id="snep:Enr13x_66700"/>
<dbReference type="Proteomes" id="UP000319004">
    <property type="component" value="Chromosome"/>
</dbReference>
<evidence type="ECO:0000313" key="3">
    <source>
        <dbReference type="EMBL" id="QDV46761.1"/>
    </source>
</evidence>
<feature type="signal peptide" evidence="2">
    <location>
        <begin position="1"/>
        <end position="19"/>
    </location>
</feature>
<sequence precursor="true">MRKLIVVFILATVCMAGCAAVRDMLLPGNSASDVNRRFWDQTSDNPYR</sequence>
<feature type="chain" id="PRO_5022053355" description="Lipoprotein" evidence="2">
    <location>
        <begin position="20"/>
        <end position="48"/>
    </location>
</feature>
<gene>
    <name evidence="3" type="ORF">Enr13x_66700</name>
</gene>
<evidence type="ECO:0000256" key="2">
    <source>
        <dbReference type="SAM" id="SignalP"/>
    </source>
</evidence>
<reference evidence="3 4" key="1">
    <citation type="submission" date="2019-03" db="EMBL/GenBank/DDBJ databases">
        <title>Deep-cultivation of Planctomycetes and their phenomic and genomic characterization uncovers novel biology.</title>
        <authorList>
            <person name="Wiegand S."/>
            <person name="Jogler M."/>
            <person name="Boedeker C."/>
            <person name="Pinto D."/>
            <person name="Vollmers J."/>
            <person name="Rivas-Marin E."/>
            <person name="Kohn T."/>
            <person name="Peeters S.H."/>
            <person name="Heuer A."/>
            <person name="Rast P."/>
            <person name="Oberbeckmann S."/>
            <person name="Bunk B."/>
            <person name="Jeske O."/>
            <person name="Meyerdierks A."/>
            <person name="Storesund J.E."/>
            <person name="Kallscheuer N."/>
            <person name="Luecker S."/>
            <person name="Lage O.M."/>
            <person name="Pohl T."/>
            <person name="Merkel B.J."/>
            <person name="Hornburger P."/>
            <person name="Mueller R.-W."/>
            <person name="Bruemmer F."/>
            <person name="Labrenz M."/>
            <person name="Spormann A.M."/>
            <person name="Op den Camp H."/>
            <person name="Overmann J."/>
            <person name="Amann R."/>
            <person name="Jetten M.S.M."/>
            <person name="Mascher T."/>
            <person name="Medema M.H."/>
            <person name="Devos D.P."/>
            <person name="Kaster A.-K."/>
            <person name="Ovreas L."/>
            <person name="Rohde M."/>
            <person name="Galperin M.Y."/>
            <person name="Jogler C."/>
        </authorList>
    </citation>
    <scope>NUCLEOTIDE SEQUENCE [LARGE SCALE GENOMIC DNA]</scope>
    <source>
        <strain evidence="3 4">Enr13</strain>
    </source>
</reference>
<accession>A0A518I102</accession>
<dbReference type="OrthoDB" id="288488at2"/>